<sequence>MSEQKAFLLESENGHFVVSSIPKPTAPPAGELIVKVQAAALNPADWKIQSYGFSFYEEYPAITGFDVAGDVEEVGEGVVGFKEGDRVFFQGHFKNDYAGFQQYARVPAEIVAKASASEKISYSQAASIPLGLATAAIGLYAKQPSGIGLNPSFDASADYSGQAALVIGGSTSVGQYTIQLLRYAKFGPIITYASAHHFEYLKSLGATICIDRRQVSLANLPAAVKKLTDSPIKIVYDVISTADSEQVGYGILADGGSMVIAGVDVIKDKVDSKKVHRPFGSVHNPPPNREFGKIMYKNLTKLLEDGVILPNRVEDLPNGLNGINDGLERMKNDQVSGVKLIARPQETP</sequence>
<evidence type="ECO:0000313" key="3">
    <source>
        <dbReference type="Proteomes" id="UP001498398"/>
    </source>
</evidence>
<organism evidence="2 3">
    <name type="scientific">Marasmiellus scandens</name>
    <dbReference type="NCBI Taxonomy" id="2682957"/>
    <lineage>
        <taxon>Eukaryota</taxon>
        <taxon>Fungi</taxon>
        <taxon>Dikarya</taxon>
        <taxon>Basidiomycota</taxon>
        <taxon>Agaricomycotina</taxon>
        <taxon>Agaricomycetes</taxon>
        <taxon>Agaricomycetidae</taxon>
        <taxon>Agaricales</taxon>
        <taxon>Marasmiineae</taxon>
        <taxon>Omphalotaceae</taxon>
        <taxon>Marasmiellus</taxon>
    </lineage>
</organism>
<feature type="domain" description="Enoyl reductase (ER)" evidence="1">
    <location>
        <begin position="10"/>
        <end position="342"/>
    </location>
</feature>
<gene>
    <name evidence="2" type="ORF">VKT23_017952</name>
</gene>
<name>A0ABR1IQT1_9AGAR</name>
<accession>A0ABR1IQT1</accession>
<dbReference type="PANTHER" id="PTHR45348">
    <property type="entry name" value="HYPOTHETICAL OXIDOREDUCTASE (EUROFUNG)"/>
    <property type="match status" value="1"/>
</dbReference>
<keyword evidence="3" id="KW-1185">Reference proteome</keyword>
<dbReference type="PANTHER" id="PTHR45348:SF2">
    <property type="entry name" value="ZINC-TYPE ALCOHOL DEHYDROGENASE-LIKE PROTEIN C2E1P3.01"/>
    <property type="match status" value="1"/>
</dbReference>
<reference evidence="2 3" key="1">
    <citation type="submission" date="2024-01" db="EMBL/GenBank/DDBJ databases">
        <title>A draft genome for the cacao thread blight pathogen Marasmiellus scandens.</title>
        <authorList>
            <person name="Baruah I.K."/>
            <person name="Leung J."/>
            <person name="Bukari Y."/>
            <person name="Amoako-Attah I."/>
            <person name="Meinhardt L.W."/>
            <person name="Bailey B.A."/>
            <person name="Cohen S.P."/>
        </authorList>
    </citation>
    <scope>NUCLEOTIDE SEQUENCE [LARGE SCALE GENOMIC DNA]</scope>
    <source>
        <strain evidence="2 3">GH-19</strain>
    </source>
</reference>
<dbReference type="Gene3D" id="3.90.180.10">
    <property type="entry name" value="Medium-chain alcohol dehydrogenases, catalytic domain"/>
    <property type="match status" value="1"/>
</dbReference>
<dbReference type="CDD" id="cd08249">
    <property type="entry name" value="enoyl_reductase_like"/>
    <property type="match status" value="1"/>
</dbReference>
<dbReference type="SUPFAM" id="SSF50129">
    <property type="entry name" value="GroES-like"/>
    <property type="match status" value="1"/>
</dbReference>
<proteinExistence type="predicted"/>
<dbReference type="SMART" id="SM00829">
    <property type="entry name" value="PKS_ER"/>
    <property type="match status" value="1"/>
</dbReference>
<dbReference type="InterPro" id="IPR011032">
    <property type="entry name" value="GroES-like_sf"/>
</dbReference>
<dbReference type="InterPro" id="IPR020843">
    <property type="entry name" value="ER"/>
</dbReference>
<dbReference type="Gene3D" id="3.40.50.720">
    <property type="entry name" value="NAD(P)-binding Rossmann-like Domain"/>
    <property type="match status" value="1"/>
</dbReference>
<dbReference type="Pfam" id="PF08240">
    <property type="entry name" value="ADH_N"/>
    <property type="match status" value="1"/>
</dbReference>
<dbReference type="EMBL" id="JBANRG010000078">
    <property type="protein sequence ID" value="KAK7438619.1"/>
    <property type="molecule type" value="Genomic_DNA"/>
</dbReference>
<evidence type="ECO:0000259" key="1">
    <source>
        <dbReference type="SMART" id="SM00829"/>
    </source>
</evidence>
<comment type="caution">
    <text evidence="2">The sequence shown here is derived from an EMBL/GenBank/DDBJ whole genome shotgun (WGS) entry which is preliminary data.</text>
</comment>
<protein>
    <recommendedName>
        <fullName evidence="1">Enoyl reductase (ER) domain-containing protein</fullName>
    </recommendedName>
</protein>
<dbReference type="InterPro" id="IPR036291">
    <property type="entry name" value="NAD(P)-bd_dom_sf"/>
</dbReference>
<dbReference type="InterPro" id="IPR047122">
    <property type="entry name" value="Trans-enoyl_RdTase-like"/>
</dbReference>
<dbReference type="SUPFAM" id="SSF51735">
    <property type="entry name" value="NAD(P)-binding Rossmann-fold domains"/>
    <property type="match status" value="1"/>
</dbReference>
<dbReference type="InterPro" id="IPR013154">
    <property type="entry name" value="ADH-like_N"/>
</dbReference>
<dbReference type="Proteomes" id="UP001498398">
    <property type="component" value="Unassembled WGS sequence"/>
</dbReference>
<dbReference type="InterPro" id="IPR013149">
    <property type="entry name" value="ADH-like_C"/>
</dbReference>
<dbReference type="Pfam" id="PF00107">
    <property type="entry name" value="ADH_zinc_N"/>
    <property type="match status" value="1"/>
</dbReference>
<evidence type="ECO:0000313" key="2">
    <source>
        <dbReference type="EMBL" id="KAK7438619.1"/>
    </source>
</evidence>